<dbReference type="EMBL" id="LXQA011423055">
    <property type="protein sequence ID" value="MCI96747.1"/>
    <property type="molecule type" value="Genomic_DNA"/>
</dbReference>
<comment type="caution">
    <text evidence="1">The sequence shown here is derived from an EMBL/GenBank/DDBJ whole genome shotgun (WGS) entry which is preliminary data.</text>
</comment>
<evidence type="ECO:0000313" key="2">
    <source>
        <dbReference type="Proteomes" id="UP000265520"/>
    </source>
</evidence>
<reference evidence="1 2" key="1">
    <citation type="journal article" date="2018" name="Front. Plant Sci.">
        <title>Red Clover (Trifolium pratense) and Zigzag Clover (T. medium) - A Picture of Genomic Similarities and Differences.</title>
        <authorList>
            <person name="Dluhosova J."/>
            <person name="Istvanek J."/>
            <person name="Nedelnik J."/>
            <person name="Repkova J."/>
        </authorList>
    </citation>
    <scope>NUCLEOTIDE SEQUENCE [LARGE SCALE GENOMIC DNA]</scope>
    <source>
        <strain evidence="2">cv. 10/8</strain>
        <tissue evidence="1">Leaf</tissue>
    </source>
</reference>
<dbReference type="AlphaFoldDB" id="A0A392W8M5"/>
<accession>A0A392W8M5</accession>
<dbReference type="Proteomes" id="UP000265520">
    <property type="component" value="Unassembled WGS sequence"/>
</dbReference>
<feature type="non-terminal residue" evidence="1">
    <location>
        <position position="1"/>
    </location>
</feature>
<evidence type="ECO:0000313" key="1">
    <source>
        <dbReference type="EMBL" id="MCI96747.1"/>
    </source>
</evidence>
<sequence length="20" mass="2123">RDWGAKSGSLAVYFVIIGAL</sequence>
<name>A0A392W8M5_9FABA</name>
<keyword evidence="2" id="KW-1185">Reference proteome</keyword>
<protein>
    <submittedName>
        <fullName evidence="1">Uncharacterized protein</fullName>
    </submittedName>
</protein>
<proteinExistence type="predicted"/>
<organism evidence="1 2">
    <name type="scientific">Trifolium medium</name>
    <dbReference type="NCBI Taxonomy" id="97028"/>
    <lineage>
        <taxon>Eukaryota</taxon>
        <taxon>Viridiplantae</taxon>
        <taxon>Streptophyta</taxon>
        <taxon>Embryophyta</taxon>
        <taxon>Tracheophyta</taxon>
        <taxon>Spermatophyta</taxon>
        <taxon>Magnoliopsida</taxon>
        <taxon>eudicotyledons</taxon>
        <taxon>Gunneridae</taxon>
        <taxon>Pentapetalae</taxon>
        <taxon>rosids</taxon>
        <taxon>fabids</taxon>
        <taxon>Fabales</taxon>
        <taxon>Fabaceae</taxon>
        <taxon>Papilionoideae</taxon>
        <taxon>50 kb inversion clade</taxon>
        <taxon>NPAAA clade</taxon>
        <taxon>Hologalegina</taxon>
        <taxon>IRL clade</taxon>
        <taxon>Trifolieae</taxon>
        <taxon>Trifolium</taxon>
    </lineage>
</organism>